<dbReference type="Gene3D" id="3.40.91.30">
    <property type="match status" value="1"/>
</dbReference>
<dbReference type="Proteomes" id="UP001148125">
    <property type="component" value="Unassembled WGS sequence"/>
</dbReference>
<organism evidence="2 3">
    <name type="scientific">Alkalihalobacterium chitinilyticum</name>
    <dbReference type="NCBI Taxonomy" id="2980103"/>
    <lineage>
        <taxon>Bacteria</taxon>
        <taxon>Bacillati</taxon>
        <taxon>Bacillota</taxon>
        <taxon>Bacilli</taxon>
        <taxon>Bacillales</taxon>
        <taxon>Bacillaceae</taxon>
        <taxon>Alkalihalobacterium</taxon>
    </lineage>
</organism>
<keyword evidence="1" id="KW-0175">Coiled coil</keyword>
<keyword evidence="2" id="KW-0378">Hydrolase</keyword>
<evidence type="ECO:0000256" key="1">
    <source>
        <dbReference type="SAM" id="Coils"/>
    </source>
</evidence>
<keyword evidence="2" id="KW-0540">Nuclease</keyword>
<dbReference type="RefSeq" id="WP_275116882.1">
    <property type="nucleotide sequence ID" value="NZ_JAOTPO010000001.1"/>
</dbReference>
<sequence length="309" mass="35857">MNRGYAGFYKGRYLRSSYEYAYAKFLEHHSIPWGYEDKDFDIGYKIYKPDFFFYDEYGKVIKIVEIKSRNNKAKEEAQRALNAIKNLYNIKCELISYDELLNIYKDLPFSLTSTINEWIESDKTTVNKSLAGNLNGHYNMKHSVEAKIKIGNHTKKLWASNSEAKERMLTGLRNSGLAQKGKIKTPRETRECLSCGTNFETLITSDKKYCSNHCSGQIAIKLATEAYLNKRSSIHYDIREYIIKWSIENKDIVQATPLNKIKTTIKPLLDEIEKKFEVRDIRVVSKSVFGEAKGRKELIKFMKDISKSV</sequence>
<protein>
    <submittedName>
        <fullName evidence="2">Restriction endonuclease</fullName>
    </submittedName>
</protein>
<comment type="caution">
    <text evidence="2">The sequence shown here is derived from an EMBL/GenBank/DDBJ whole genome shotgun (WGS) entry which is preliminary data.</text>
</comment>
<dbReference type="EMBL" id="JAOTPO010000001">
    <property type="protein sequence ID" value="MDE5412267.1"/>
    <property type="molecule type" value="Genomic_DNA"/>
</dbReference>
<evidence type="ECO:0000313" key="3">
    <source>
        <dbReference type="Proteomes" id="UP001148125"/>
    </source>
</evidence>
<dbReference type="GO" id="GO:0004519">
    <property type="term" value="F:endonuclease activity"/>
    <property type="evidence" value="ECO:0007669"/>
    <property type="project" value="UniProtKB-KW"/>
</dbReference>
<accession>A0ABT5V9Y3</accession>
<evidence type="ECO:0000313" key="2">
    <source>
        <dbReference type="EMBL" id="MDE5412267.1"/>
    </source>
</evidence>
<gene>
    <name evidence="2" type="ORF">N7Z68_02555</name>
</gene>
<keyword evidence="2" id="KW-0255">Endonuclease</keyword>
<keyword evidence="3" id="KW-1185">Reference proteome</keyword>
<reference evidence="2" key="1">
    <citation type="submission" date="2024-05" db="EMBL/GenBank/DDBJ databases">
        <title>Alkalihalobacillus sp. strain MEB203 novel alkaliphilic bacterium from Lonar Lake, India.</title>
        <authorList>
            <person name="Joshi A."/>
            <person name="Thite S."/>
            <person name="Mengade P."/>
        </authorList>
    </citation>
    <scope>NUCLEOTIDE SEQUENCE</scope>
    <source>
        <strain evidence="2">MEB 203</strain>
    </source>
</reference>
<proteinExistence type="predicted"/>
<name>A0ABT5V9Y3_9BACI</name>
<feature type="coiled-coil region" evidence="1">
    <location>
        <begin position="63"/>
        <end position="90"/>
    </location>
</feature>